<dbReference type="PROSITE" id="PS51352">
    <property type="entry name" value="THIOREDOXIN_2"/>
    <property type="match status" value="1"/>
</dbReference>
<evidence type="ECO:0000256" key="1">
    <source>
        <dbReference type="SAM" id="MobiDB-lite"/>
    </source>
</evidence>
<dbReference type="EMBL" id="RAPQ01000009">
    <property type="protein sequence ID" value="RKE02237.1"/>
    <property type="molecule type" value="Genomic_DNA"/>
</dbReference>
<dbReference type="Pfam" id="PF11551">
    <property type="entry name" value="Omp28"/>
    <property type="match status" value="1"/>
</dbReference>
<keyword evidence="5" id="KW-1185">Reference proteome</keyword>
<organism evidence="4 5">
    <name type="scientific">Marinifilum flexuosum</name>
    <dbReference type="NCBI Taxonomy" id="1117708"/>
    <lineage>
        <taxon>Bacteria</taxon>
        <taxon>Pseudomonadati</taxon>
        <taxon>Bacteroidota</taxon>
        <taxon>Bacteroidia</taxon>
        <taxon>Marinilabiliales</taxon>
        <taxon>Marinifilaceae</taxon>
    </lineage>
</organism>
<feature type="signal peptide" evidence="2">
    <location>
        <begin position="1"/>
        <end position="24"/>
    </location>
</feature>
<dbReference type="InterPro" id="IPR013766">
    <property type="entry name" value="Thioredoxin_domain"/>
</dbReference>
<dbReference type="RefSeq" id="WP_120240103.1">
    <property type="nucleotide sequence ID" value="NZ_RAPQ01000009.1"/>
</dbReference>
<feature type="domain" description="Thioredoxin" evidence="3">
    <location>
        <begin position="31"/>
        <end position="195"/>
    </location>
</feature>
<dbReference type="InterPro" id="IPR013783">
    <property type="entry name" value="Ig-like_fold"/>
</dbReference>
<name>A0A419X3F6_9BACT</name>
<feature type="chain" id="PRO_5019254049" evidence="2">
    <location>
        <begin position="25"/>
        <end position="290"/>
    </location>
</feature>
<dbReference type="Gene3D" id="3.40.30.10">
    <property type="entry name" value="Glutaredoxin"/>
    <property type="match status" value="1"/>
</dbReference>
<gene>
    <name evidence="4" type="ORF">BXY64_2325</name>
</gene>
<proteinExistence type="predicted"/>
<evidence type="ECO:0000259" key="3">
    <source>
        <dbReference type="PROSITE" id="PS51352"/>
    </source>
</evidence>
<evidence type="ECO:0000313" key="4">
    <source>
        <dbReference type="EMBL" id="RKE02237.1"/>
    </source>
</evidence>
<accession>A0A419X3F6</accession>
<dbReference type="Gene3D" id="2.60.40.10">
    <property type="entry name" value="Immunoglobulins"/>
    <property type="match status" value="1"/>
</dbReference>
<sequence length="290" mass="32194">MKSTKTIKSWSFYLLLTVILSATSCGKGETEDITPSNPDSSNTRKNPNVSLSKEAAPSSFSTKILLEDYTATWCGYCPRVGHAIEEAMKKNNKIIGIGVHDDKEMGFSKVESLMKKFNIGGFPTAMLNRSTVWSESYTPLQKKLSQTSSTGIAIQSSLTGDQVKGKLKIGFNSNLSKSINYAILLVEDKVVAAQKNYYNEDKDSPFYQKGEVIENFQHVNVLRKSATDIFGDIVPEEYTKKGKVCQADFEFKLDGYKSENCYIIAFVVEKDGNNVLNVQMAKVGSNKDFD</sequence>
<keyword evidence="2" id="KW-0732">Signal</keyword>
<dbReference type="InterPro" id="IPR036249">
    <property type="entry name" value="Thioredoxin-like_sf"/>
</dbReference>
<dbReference type="PROSITE" id="PS51257">
    <property type="entry name" value="PROKAR_LIPOPROTEIN"/>
    <property type="match status" value="1"/>
</dbReference>
<feature type="region of interest" description="Disordered" evidence="1">
    <location>
        <begin position="28"/>
        <end position="54"/>
    </location>
</feature>
<dbReference type="AlphaFoldDB" id="A0A419X3F6"/>
<dbReference type="InterPro" id="IPR021615">
    <property type="entry name" value="Omp28"/>
</dbReference>
<dbReference type="Proteomes" id="UP000284531">
    <property type="component" value="Unassembled WGS sequence"/>
</dbReference>
<reference evidence="4 5" key="1">
    <citation type="submission" date="2018-09" db="EMBL/GenBank/DDBJ databases">
        <title>Genomic Encyclopedia of Archaeal and Bacterial Type Strains, Phase II (KMG-II): from individual species to whole genera.</title>
        <authorList>
            <person name="Goeker M."/>
        </authorList>
    </citation>
    <scope>NUCLEOTIDE SEQUENCE [LARGE SCALE GENOMIC DNA]</scope>
    <source>
        <strain evidence="4 5">DSM 21950</strain>
    </source>
</reference>
<evidence type="ECO:0000256" key="2">
    <source>
        <dbReference type="SAM" id="SignalP"/>
    </source>
</evidence>
<evidence type="ECO:0000313" key="5">
    <source>
        <dbReference type="Proteomes" id="UP000284531"/>
    </source>
</evidence>
<dbReference type="SUPFAM" id="SSF52833">
    <property type="entry name" value="Thioredoxin-like"/>
    <property type="match status" value="1"/>
</dbReference>
<feature type="compositionally biased region" description="Polar residues" evidence="1">
    <location>
        <begin position="33"/>
        <end position="51"/>
    </location>
</feature>
<comment type="caution">
    <text evidence="4">The sequence shown here is derived from an EMBL/GenBank/DDBJ whole genome shotgun (WGS) entry which is preliminary data.</text>
</comment>
<protein>
    <submittedName>
        <fullName evidence="4">Thioredoxin</fullName>
    </submittedName>
</protein>
<dbReference type="OrthoDB" id="1042999at2"/>